<dbReference type="HAMAP" id="MF_00187">
    <property type="entry name" value="FdhD"/>
    <property type="match status" value="1"/>
</dbReference>
<dbReference type="Gene3D" id="3.10.20.10">
    <property type="match status" value="1"/>
</dbReference>
<feature type="active site" description="Cysteine persulfide intermediate" evidence="3">
    <location>
        <position position="105"/>
    </location>
</feature>
<comment type="subcellular location">
    <subcellularLocation>
        <location evidence="3">Cytoplasm</location>
    </subcellularLocation>
</comment>
<dbReference type="Proteomes" id="UP000319130">
    <property type="component" value="Unassembled WGS sequence"/>
</dbReference>
<protein>
    <recommendedName>
        <fullName evidence="3">Sulfur carrier protein FdhD</fullName>
    </recommendedName>
</protein>
<dbReference type="GO" id="GO:0097163">
    <property type="term" value="F:sulfur carrier activity"/>
    <property type="evidence" value="ECO:0007669"/>
    <property type="project" value="UniProtKB-UniRule"/>
</dbReference>
<dbReference type="InterPro" id="IPR003786">
    <property type="entry name" value="FdhD"/>
</dbReference>
<dbReference type="GO" id="GO:0006777">
    <property type="term" value="P:Mo-molybdopterin cofactor biosynthetic process"/>
    <property type="evidence" value="ECO:0007669"/>
    <property type="project" value="UniProtKB-UniRule"/>
</dbReference>
<name>A0A523WCE9_UNCAE</name>
<feature type="binding site" evidence="3">
    <location>
        <begin position="243"/>
        <end position="248"/>
    </location>
    <ligand>
        <name>Mo-bis(molybdopterin guanine dinucleotide)</name>
        <dbReference type="ChEBI" id="CHEBI:60539"/>
    </ligand>
</feature>
<evidence type="ECO:0000313" key="5">
    <source>
        <dbReference type="Proteomes" id="UP000319130"/>
    </source>
</evidence>
<evidence type="ECO:0000256" key="3">
    <source>
        <dbReference type="HAMAP-Rule" id="MF_00187"/>
    </source>
</evidence>
<evidence type="ECO:0000256" key="2">
    <source>
        <dbReference type="ARBA" id="ARBA00023150"/>
    </source>
</evidence>
<dbReference type="Gene3D" id="3.40.140.10">
    <property type="entry name" value="Cytidine Deaminase, domain 2"/>
    <property type="match status" value="1"/>
</dbReference>
<keyword evidence="2 3" id="KW-0501">Molybdenum cofactor biosynthesis</keyword>
<dbReference type="NCBIfam" id="TIGR00129">
    <property type="entry name" value="fdhD_narQ"/>
    <property type="match status" value="1"/>
</dbReference>
<dbReference type="GO" id="GO:0016783">
    <property type="term" value="F:sulfurtransferase activity"/>
    <property type="evidence" value="ECO:0007669"/>
    <property type="project" value="InterPro"/>
</dbReference>
<dbReference type="AlphaFoldDB" id="A0A523WCE9"/>
<dbReference type="SUPFAM" id="SSF53927">
    <property type="entry name" value="Cytidine deaminase-like"/>
    <property type="match status" value="1"/>
</dbReference>
<evidence type="ECO:0000256" key="1">
    <source>
        <dbReference type="ARBA" id="ARBA00022490"/>
    </source>
</evidence>
<organism evidence="4 5">
    <name type="scientific">Aerophobetes bacterium</name>
    <dbReference type="NCBI Taxonomy" id="2030807"/>
    <lineage>
        <taxon>Bacteria</taxon>
        <taxon>Candidatus Aerophobota</taxon>
    </lineage>
</organism>
<evidence type="ECO:0000313" key="4">
    <source>
        <dbReference type="EMBL" id="TET64705.1"/>
    </source>
</evidence>
<comment type="similarity">
    <text evidence="3">Belongs to the FdhD family.</text>
</comment>
<dbReference type="PANTHER" id="PTHR30592:SF1">
    <property type="entry name" value="SULFUR CARRIER PROTEIN FDHD"/>
    <property type="match status" value="1"/>
</dbReference>
<keyword evidence="1 3" id="KW-0963">Cytoplasm</keyword>
<sequence>MDNTERLPIQRVTKEGKKDTEDLVTRELPLTIILNNRELVTLLCSPTDLKYLAIGFLSSEGLVKSKDEIEKITVDDQRGVVRVETGEDKEFANELIFKRFITSGCGRGASFYSAVDVQGQAKIESQIVISALEVFSLAKEFQRCSQIYRATGGVHSAALCDTTNILVFAEDIGRHNAIDKIFGQCLLEDIPTGEHLIITSGRITSEILLKVAKRNIPLIISKSAPTDLGVRLANDLGITLIGFVRGKRMNAYTNDWRIVTDGR</sequence>
<dbReference type="PANTHER" id="PTHR30592">
    <property type="entry name" value="FORMATE DEHYDROGENASE"/>
    <property type="match status" value="1"/>
</dbReference>
<reference evidence="4 5" key="1">
    <citation type="submission" date="2019-03" db="EMBL/GenBank/DDBJ databases">
        <title>Metabolic potential of uncultured bacteria and archaea associated with petroleum seepage in deep-sea sediments.</title>
        <authorList>
            <person name="Dong X."/>
            <person name="Hubert C."/>
        </authorList>
    </citation>
    <scope>NUCLEOTIDE SEQUENCE [LARGE SCALE GENOMIC DNA]</scope>
    <source>
        <strain evidence="4">E29_bin52</strain>
    </source>
</reference>
<accession>A0A523WCE9</accession>
<comment type="function">
    <text evidence="3">Required for formate dehydrogenase (FDH) activity. Acts as a sulfur carrier protein that transfers sulfur from IscS to the molybdenum cofactor prior to its insertion into FDH.</text>
</comment>
<keyword evidence="4" id="KW-0808">Transferase</keyword>
<dbReference type="InterPro" id="IPR016193">
    <property type="entry name" value="Cytidine_deaminase-like"/>
</dbReference>
<dbReference type="GO" id="GO:0005737">
    <property type="term" value="C:cytoplasm"/>
    <property type="evidence" value="ECO:0007669"/>
    <property type="project" value="UniProtKB-SubCell"/>
</dbReference>
<dbReference type="PIRSF" id="PIRSF015626">
    <property type="entry name" value="FdhD"/>
    <property type="match status" value="1"/>
</dbReference>
<dbReference type="Pfam" id="PF02634">
    <property type="entry name" value="FdhD-NarQ"/>
    <property type="match status" value="1"/>
</dbReference>
<gene>
    <name evidence="3 4" type="primary">fdhD</name>
    <name evidence="4" type="ORF">E3J48_00710</name>
</gene>
<proteinExistence type="inferred from homology"/>
<comment type="caution">
    <text evidence="4">The sequence shown here is derived from an EMBL/GenBank/DDBJ whole genome shotgun (WGS) entry which is preliminary data.</text>
</comment>
<dbReference type="EMBL" id="SOIZ01000035">
    <property type="protein sequence ID" value="TET64705.1"/>
    <property type="molecule type" value="Genomic_DNA"/>
</dbReference>